<reference evidence="1 2" key="1">
    <citation type="journal article" date="2019" name="Genome Biol. Evol.">
        <title>Insights into the evolution of the New World diploid cottons (Gossypium, subgenus Houzingenia) based on genome sequencing.</title>
        <authorList>
            <person name="Grover C.E."/>
            <person name="Arick M.A. 2nd"/>
            <person name="Thrash A."/>
            <person name="Conover J.L."/>
            <person name="Sanders W.S."/>
            <person name="Peterson D.G."/>
            <person name="Frelichowski J.E."/>
            <person name="Scheffler J.A."/>
            <person name="Scheffler B.E."/>
            <person name="Wendel J.F."/>
        </authorList>
    </citation>
    <scope>NUCLEOTIDE SEQUENCE [LARGE SCALE GENOMIC DNA]</scope>
    <source>
        <strain evidence="1">1</strain>
        <tissue evidence="1">Leaf</tissue>
    </source>
</reference>
<organism evidence="1 2">
    <name type="scientific">Gossypium schwendimanii</name>
    <name type="common">Cotton</name>
    <dbReference type="NCBI Taxonomy" id="34291"/>
    <lineage>
        <taxon>Eukaryota</taxon>
        <taxon>Viridiplantae</taxon>
        <taxon>Streptophyta</taxon>
        <taxon>Embryophyta</taxon>
        <taxon>Tracheophyta</taxon>
        <taxon>Spermatophyta</taxon>
        <taxon>Magnoliopsida</taxon>
        <taxon>eudicotyledons</taxon>
        <taxon>Gunneridae</taxon>
        <taxon>Pentapetalae</taxon>
        <taxon>rosids</taxon>
        <taxon>malvids</taxon>
        <taxon>Malvales</taxon>
        <taxon>Malvaceae</taxon>
        <taxon>Malvoideae</taxon>
        <taxon>Gossypium</taxon>
    </lineage>
</organism>
<dbReference type="EMBL" id="JABFAF010000007">
    <property type="protein sequence ID" value="MBA0860269.1"/>
    <property type="molecule type" value="Genomic_DNA"/>
</dbReference>
<dbReference type="OrthoDB" id="10537423at2759"/>
<evidence type="ECO:0000313" key="2">
    <source>
        <dbReference type="Proteomes" id="UP000593576"/>
    </source>
</evidence>
<gene>
    <name evidence="1" type="ORF">Goshw_015914</name>
</gene>
<comment type="caution">
    <text evidence="1">The sequence shown here is derived from an EMBL/GenBank/DDBJ whole genome shotgun (WGS) entry which is preliminary data.</text>
</comment>
<dbReference type="Proteomes" id="UP000593576">
    <property type="component" value="Unassembled WGS sequence"/>
</dbReference>
<accession>A0A7J9LPN4</accession>
<protein>
    <submittedName>
        <fullName evidence="1">Uncharacterized protein</fullName>
    </submittedName>
</protein>
<keyword evidence="2" id="KW-1185">Reference proteome</keyword>
<name>A0A7J9LPN4_GOSSC</name>
<proteinExistence type="predicted"/>
<evidence type="ECO:0000313" key="1">
    <source>
        <dbReference type="EMBL" id="MBA0860269.1"/>
    </source>
</evidence>
<sequence>MEPCPRENSGVPPVGGESLMVDTVMVNNDRVKETCAYKPWMLFERKPRRKEREREVRILRRQALKGRGHRWDRTTLVGQGNRNKVMGPKMECRLSGGLNYARDWGKLKVQKMETNLSNQRSRCQAALECLIEIGQQHG</sequence>
<dbReference type="AlphaFoldDB" id="A0A7J9LPN4"/>